<feature type="transmembrane region" description="Helical" evidence="6">
    <location>
        <begin position="419"/>
        <end position="442"/>
    </location>
</feature>
<comment type="caution">
    <text evidence="7">The sequence shown here is derived from an EMBL/GenBank/DDBJ whole genome shotgun (WGS) entry which is preliminary data.</text>
</comment>
<reference evidence="7 8" key="1">
    <citation type="submission" date="2018-05" db="EMBL/GenBank/DDBJ databases">
        <title>Acuticoccus sediminis sp. nov., isolated from deep-sea sediment of Indian Ocean.</title>
        <authorList>
            <person name="Liu X."/>
            <person name="Lai Q."/>
            <person name="Du Y."/>
            <person name="Sun F."/>
            <person name="Zhang X."/>
            <person name="Wang S."/>
            <person name="Shao Z."/>
        </authorList>
    </citation>
    <scope>NUCLEOTIDE SEQUENCE [LARGE SCALE GENOMIC DNA]</scope>
    <source>
        <strain evidence="7 8">PTG4-2</strain>
    </source>
</reference>
<dbReference type="Proteomes" id="UP000249590">
    <property type="component" value="Unassembled WGS sequence"/>
</dbReference>
<feature type="transmembrane region" description="Helical" evidence="6">
    <location>
        <begin position="79"/>
        <end position="98"/>
    </location>
</feature>
<evidence type="ECO:0000256" key="2">
    <source>
        <dbReference type="ARBA" id="ARBA00022475"/>
    </source>
</evidence>
<dbReference type="PANTHER" id="PTHR30250">
    <property type="entry name" value="PST FAMILY PREDICTED COLANIC ACID TRANSPORTER"/>
    <property type="match status" value="1"/>
</dbReference>
<dbReference type="EMBL" id="QHHQ01000019">
    <property type="protein sequence ID" value="RAH95914.1"/>
    <property type="molecule type" value="Genomic_DNA"/>
</dbReference>
<proteinExistence type="predicted"/>
<feature type="transmembrane region" description="Helical" evidence="6">
    <location>
        <begin position="35"/>
        <end position="59"/>
    </location>
</feature>
<evidence type="ECO:0000256" key="4">
    <source>
        <dbReference type="ARBA" id="ARBA00022989"/>
    </source>
</evidence>
<dbReference type="AlphaFoldDB" id="A0A8B2NNE1"/>
<keyword evidence="8" id="KW-1185">Reference proteome</keyword>
<feature type="transmembrane region" description="Helical" evidence="6">
    <location>
        <begin position="110"/>
        <end position="130"/>
    </location>
</feature>
<keyword evidence="4 6" id="KW-1133">Transmembrane helix</keyword>
<feature type="transmembrane region" description="Helical" evidence="6">
    <location>
        <begin position="261"/>
        <end position="279"/>
    </location>
</feature>
<evidence type="ECO:0000256" key="6">
    <source>
        <dbReference type="SAM" id="Phobius"/>
    </source>
</evidence>
<evidence type="ECO:0000256" key="5">
    <source>
        <dbReference type="ARBA" id="ARBA00023136"/>
    </source>
</evidence>
<evidence type="ECO:0008006" key="9">
    <source>
        <dbReference type="Google" id="ProtNLM"/>
    </source>
</evidence>
<dbReference type="GO" id="GO:0005886">
    <property type="term" value="C:plasma membrane"/>
    <property type="evidence" value="ECO:0007669"/>
    <property type="project" value="UniProtKB-SubCell"/>
</dbReference>
<gene>
    <name evidence="7" type="ORF">DLJ53_33720</name>
</gene>
<keyword evidence="2" id="KW-1003">Cell membrane</keyword>
<protein>
    <recommendedName>
        <fullName evidence="9">Membrane protein involved in the export of O-antigen and teichoic acid</fullName>
    </recommendedName>
</protein>
<evidence type="ECO:0000256" key="1">
    <source>
        <dbReference type="ARBA" id="ARBA00004651"/>
    </source>
</evidence>
<name>A0A8B2NNE1_9HYPH</name>
<comment type="subcellular location">
    <subcellularLocation>
        <location evidence="1">Cell membrane</location>
        <topology evidence="1">Multi-pass membrane protein</topology>
    </subcellularLocation>
</comment>
<feature type="transmembrane region" description="Helical" evidence="6">
    <location>
        <begin position="136"/>
        <end position="156"/>
    </location>
</feature>
<dbReference type="InterPro" id="IPR050833">
    <property type="entry name" value="Poly_Biosynth_Transport"/>
</dbReference>
<feature type="transmembrane region" description="Helical" evidence="6">
    <location>
        <begin position="291"/>
        <end position="308"/>
    </location>
</feature>
<evidence type="ECO:0000256" key="3">
    <source>
        <dbReference type="ARBA" id="ARBA00022692"/>
    </source>
</evidence>
<keyword evidence="3 6" id="KW-0812">Transmembrane</keyword>
<sequence>MAVIVFAPLFFLFLTGGISRYVVEAYAKGDFDGITRIISSIFFPVAAMVCAFLVIGVAVSMNVDHILTIAPAMVSDAQIMMGLLVASFCVQMLGVPFTASFHVRQRFVELNLLGVARDLFRIAMLFVLLLEIGPQVIWVVVANVTADILYTIVVAARSRRMIPQMRIRLSAFDRATTRTLMGFGLWTTLGRLGSVMYTNAATLILNFSGSALDVTNFYVGATIFRQINNTASLVVQPLQPVLTAFHALEEKRRLARTVFRLGRYSTWASLAIATPLSIYSAPFIKLYVGEQYAAAAAVLSLFMVIFVFDKPTHLLAMTAMATEQVQAFFLPAFLFQAGGLVVMLLFATLTDLGALGMTIAVAMTAISSQIFYYWRLCIRLTGASASTFVKEVLIPGYLPAVAGALVWFTLIVASPPDTWATLALHVLVGEAFYVFVLLCLGFDRNEWTELRHVLARVKPA</sequence>
<accession>A0A8B2NNE1</accession>
<feature type="transmembrane region" description="Helical" evidence="6">
    <location>
        <begin position="328"/>
        <end position="349"/>
    </location>
</feature>
<feature type="transmembrane region" description="Helical" evidence="6">
    <location>
        <begin position="6"/>
        <end position="23"/>
    </location>
</feature>
<dbReference type="PANTHER" id="PTHR30250:SF26">
    <property type="entry name" value="PSMA PROTEIN"/>
    <property type="match status" value="1"/>
</dbReference>
<keyword evidence="5 6" id="KW-0472">Membrane</keyword>
<evidence type="ECO:0000313" key="7">
    <source>
        <dbReference type="EMBL" id="RAH95914.1"/>
    </source>
</evidence>
<evidence type="ECO:0000313" key="8">
    <source>
        <dbReference type="Proteomes" id="UP000249590"/>
    </source>
</evidence>
<feature type="transmembrane region" description="Helical" evidence="6">
    <location>
        <begin position="355"/>
        <end position="374"/>
    </location>
</feature>
<feature type="transmembrane region" description="Helical" evidence="6">
    <location>
        <begin position="394"/>
        <end position="413"/>
    </location>
</feature>
<organism evidence="7 8">
    <name type="scientific">Acuticoccus sediminis</name>
    <dbReference type="NCBI Taxonomy" id="2184697"/>
    <lineage>
        <taxon>Bacteria</taxon>
        <taxon>Pseudomonadati</taxon>
        <taxon>Pseudomonadota</taxon>
        <taxon>Alphaproteobacteria</taxon>
        <taxon>Hyphomicrobiales</taxon>
        <taxon>Amorphaceae</taxon>
        <taxon>Acuticoccus</taxon>
    </lineage>
</organism>